<proteinExistence type="predicted"/>
<dbReference type="KEGG" id="naj:B1756_08195"/>
<gene>
    <name evidence="1" type="ORF">B1756_08195</name>
</gene>
<keyword evidence="2" id="KW-1185">Reference proteome</keyword>
<protein>
    <submittedName>
        <fullName evidence="1">Uncharacterized protein</fullName>
    </submittedName>
</protein>
<evidence type="ECO:0000313" key="2">
    <source>
        <dbReference type="Proteomes" id="UP000250088"/>
    </source>
</evidence>
<dbReference type="Proteomes" id="UP000250088">
    <property type="component" value="Chromosome"/>
</dbReference>
<reference evidence="2" key="1">
    <citation type="submission" date="2017-02" db="EMBL/GenBank/DDBJ databases">
        <title>Natronthermophilus aegyptiacus gen. nov.,sp. nov., an aerobic, extremely halophilic alkalithermophilic archaeon isolated from the athalassohaline Wadi An Natrun, Egypt.</title>
        <authorList>
            <person name="Zhao B."/>
        </authorList>
    </citation>
    <scope>NUCLEOTIDE SEQUENCE [LARGE SCALE GENOMIC DNA]</scope>
    <source>
        <strain evidence="2">JW/NM-HA 15</strain>
    </source>
</reference>
<organism evidence="1 2">
    <name type="scientific">Natrarchaeobaculum aegyptiacum</name>
    <dbReference type="NCBI Taxonomy" id="745377"/>
    <lineage>
        <taxon>Archaea</taxon>
        <taxon>Methanobacteriati</taxon>
        <taxon>Methanobacteriota</taxon>
        <taxon>Stenosarchaea group</taxon>
        <taxon>Halobacteria</taxon>
        <taxon>Halobacteriales</taxon>
        <taxon>Natrialbaceae</taxon>
        <taxon>Natrarchaeobaculum</taxon>
    </lineage>
</organism>
<name>A0A2Z2HRN3_9EURY</name>
<dbReference type="EMBL" id="CP019893">
    <property type="protein sequence ID" value="ARS89722.1"/>
    <property type="molecule type" value="Genomic_DNA"/>
</dbReference>
<accession>A0A2Z2HRN3</accession>
<evidence type="ECO:0000313" key="1">
    <source>
        <dbReference type="EMBL" id="ARS89722.1"/>
    </source>
</evidence>
<sequence>MRRTYSGRFWTPDGRFFDGGETFVYRAPEENSMNSRHEQPLEWLTDGTVTFSRAADHAGLSHWEFAALVDDYGRPWVSSTHLESDLEEL</sequence>
<dbReference type="AlphaFoldDB" id="A0A2Z2HRN3"/>